<dbReference type="Proteomes" id="UP001497700">
    <property type="component" value="Unassembled WGS sequence"/>
</dbReference>
<protein>
    <submittedName>
        <fullName evidence="1">Uncharacterized protein</fullName>
    </submittedName>
</protein>
<comment type="caution">
    <text evidence="1">The sequence shown here is derived from an EMBL/GenBank/DDBJ whole genome shotgun (WGS) entry which is preliminary data.</text>
</comment>
<dbReference type="EMBL" id="MU393488">
    <property type="protein sequence ID" value="KAI4864293.1"/>
    <property type="molecule type" value="Genomic_DNA"/>
</dbReference>
<sequence>MKSATIAAALLASFAVAQPHGHKRHHHEKRDLVTEWETVWETATVVIDDDSTQTIGPSPKETSSGSPGQFFQPDAPSSSSIASSVVETPVVETPVVETPVVETPEVATAEAVPQTYQTTPTTTVSLAQATTYSASSSPTTLATTTTQAAPAPPTTTAEAVTPTTTTYAAASPPASSTGSSSGSTGSDGIPYSQEFSGEITYYNAALGACGYEDSGKDDSENIVAIPKDFWDNISSATSYGLDQPAHPLCDKTITITAPDGTTAKATIRDRCVGCVGHAIDVTPKAFTDLFGSLEGGRLDCSWEIDE</sequence>
<organism evidence="1 2">
    <name type="scientific">Hypoxylon rubiginosum</name>
    <dbReference type="NCBI Taxonomy" id="110542"/>
    <lineage>
        <taxon>Eukaryota</taxon>
        <taxon>Fungi</taxon>
        <taxon>Dikarya</taxon>
        <taxon>Ascomycota</taxon>
        <taxon>Pezizomycotina</taxon>
        <taxon>Sordariomycetes</taxon>
        <taxon>Xylariomycetidae</taxon>
        <taxon>Xylariales</taxon>
        <taxon>Hypoxylaceae</taxon>
        <taxon>Hypoxylon</taxon>
    </lineage>
</organism>
<keyword evidence="2" id="KW-1185">Reference proteome</keyword>
<gene>
    <name evidence="1" type="ORF">F4820DRAFT_449131</name>
</gene>
<accession>A0ACB9YY50</accession>
<evidence type="ECO:0000313" key="2">
    <source>
        <dbReference type="Proteomes" id="UP001497700"/>
    </source>
</evidence>
<evidence type="ECO:0000313" key="1">
    <source>
        <dbReference type="EMBL" id="KAI4864293.1"/>
    </source>
</evidence>
<proteinExistence type="predicted"/>
<name>A0ACB9YY50_9PEZI</name>
<reference evidence="1 2" key="1">
    <citation type="journal article" date="2022" name="New Phytol.">
        <title>Ecological generalism drives hyperdiversity of secondary metabolite gene clusters in xylarialean endophytes.</title>
        <authorList>
            <person name="Franco M.E.E."/>
            <person name="Wisecaver J.H."/>
            <person name="Arnold A.E."/>
            <person name="Ju Y.M."/>
            <person name="Slot J.C."/>
            <person name="Ahrendt S."/>
            <person name="Moore L.P."/>
            <person name="Eastman K.E."/>
            <person name="Scott K."/>
            <person name="Konkel Z."/>
            <person name="Mondo S.J."/>
            <person name="Kuo A."/>
            <person name="Hayes R.D."/>
            <person name="Haridas S."/>
            <person name="Andreopoulos B."/>
            <person name="Riley R."/>
            <person name="LaButti K."/>
            <person name="Pangilinan J."/>
            <person name="Lipzen A."/>
            <person name="Amirebrahimi M."/>
            <person name="Yan J."/>
            <person name="Adam C."/>
            <person name="Keymanesh K."/>
            <person name="Ng V."/>
            <person name="Louie K."/>
            <person name="Northen T."/>
            <person name="Drula E."/>
            <person name="Henrissat B."/>
            <person name="Hsieh H.M."/>
            <person name="Youens-Clark K."/>
            <person name="Lutzoni F."/>
            <person name="Miadlikowska J."/>
            <person name="Eastwood D.C."/>
            <person name="Hamelin R.C."/>
            <person name="Grigoriev I.V."/>
            <person name="U'Ren J.M."/>
        </authorList>
    </citation>
    <scope>NUCLEOTIDE SEQUENCE [LARGE SCALE GENOMIC DNA]</scope>
    <source>
        <strain evidence="1 2">CBS 119005</strain>
    </source>
</reference>